<dbReference type="InterPro" id="IPR010987">
    <property type="entry name" value="Glutathione-S-Trfase_C-like"/>
</dbReference>
<dbReference type="GO" id="GO:0004364">
    <property type="term" value="F:glutathione transferase activity"/>
    <property type="evidence" value="ECO:0007669"/>
    <property type="project" value="TreeGrafter"/>
</dbReference>
<name>A0A9X3XI69_9BACT</name>
<feature type="domain" description="GST C-terminal" evidence="2">
    <location>
        <begin position="94"/>
        <end position="228"/>
    </location>
</feature>
<dbReference type="RefSeq" id="WP_272427934.1">
    <property type="nucleotide sequence ID" value="NZ_JAGTJJ010000079.1"/>
</dbReference>
<feature type="domain" description="GST N-terminal" evidence="1">
    <location>
        <begin position="3"/>
        <end position="92"/>
    </location>
</feature>
<dbReference type="AlphaFoldDB" id="A0A9X3XI69"/>
<gene>
    <name evidence="3" type="ORF">KEG57_49730</name>
</gene>
<dbReference type="Proteomes" id="UP001151081">
    <property type="component" value="Unassembled WGS sequence"/>
</dbReference>
<dbReference type="CDD" id="cd03192">
    <property type="entry name" value="GST_C_Sigma_like"/>
    <property type="match status" value="1"/>
</dbReference>
<dbReference type="InterPro" id="IPR036282">
    <property type="entry name" value="Glutathione-S-Trfase_C_sf"/>
</dbReference>
<organism evidence="3 4">
    <name type="scientific">Polyangium jinanense</name>
    <dbReference type="NCBI Taxonomy" id="2829994"/>
    <lineage>
        <taxon>Bacteria</taxon>
        <taxon>Pseudomonadati</taxon>
        <taxon>Myxococcota</taxon>
        <taxon>Polyangia</taxon>
        <taxon>Polyangiales</taxon>
        <taxon>Polyangiaceae</taxon>
        <taxon>Polyangium</taxon>
    </lineage>
</organism>
<dbReference type="EMBL" id="JAGTJJ010000079">
    <property type="protein sequence ID" value="MDC3988646.1"/>
    <property type="molecule type" value="Genomic_DNA"/>
</dbReference>
<dbReference type="PANTHER" id="PTHR11571:SF263">
    <property type="entry name" value="GLUTATHIONE S-TRANSFERASE"/>
    <property type="match status" value="1"/>
</dbReference>
<sequence length="244" mass="27285">MKARYELYYWPSIQGRGEFVRLAFEEAGVPYVDVSRLPAKKGGGVRAMMKLLEGGGRGLVPFAPPFLKVGDFLLGHTANILLYLGPRLGLVPDDEESRLFAHQLQLSITDFVAEIHDTHHPIASSLYYEDQKAAAKKRASLFRKERLPRFLGYFEQALARNGGAHFIGSALSYVDLSMFQVIEGLRYAFPNAMARAERSTPKLAALAAAVAARPRIAAYLASPRRLPFCEEDVFRHYPELDAKR</sequence>
<dbReference type="Pfam" id="PF14497">
    <property type="entry name" value="GST_C_3"/>
    <property type="match status" value="1"/>
</dbReference>
<dbReference type="PROSITE" id="PS50405">
    <property type="entry name" value="GST_CTER"/>
    <property type="match status" value="1"/>
</dbReference>
<dbReference type="SUPFAM" id="SSF47616">
    <property type="entry name" value="GST C-terminal domain-like"/>
    <property type="match status" value="1"/>
</dbReference>
<proteinExistence type="predicted"/>
<dbReference type="FunFam" id="1.20.1050.10:FF:000051">
    <property type="entry name" value="Glutathione S-transferase"/>
    <property type="match status" value="1"/>
</dbReference>
<dbReference type="Gene3D" id="1.20.1050.10">
    <property type="match status" value="1"/>
</dbReference>
<dbReference type="PANTHER" id="PTHR11571">
    <property type="entry name" value="GLUTATHIONE S-TRANSFERASE"/>
    <property type="match status" value="1"/>
</dbReference>
<dbReference type="CDD" id="cd03039">
    <property type="entry name" value="GST_N_Sigma_like"/>
    <property type="match status" value="1"/>
</dbReference>
<dbReference type="GO" id="GO:0006749">
    <property type="term" value="P:glutathione metabolic process"/>
    <property type="evidence" value="ECO:0007669"/>
    <property type="project" value="TreeGrafter"/>
</dbReference>
<evidence type="ECO:0000313" key="4">
    <source>
        <dbReference type="Proteomes" id="UP001151081"/>
    </source>
</evidence>
<reference evidence="3 4" key="1">
    <citation type="submission" date="2021-04" db="EMBL/GenBank/DDBJ databases">
        <title>Genome analysis of Polyangium sp.</title>
        <authorList>
            <person name="Li Y."/>
            <person name="Wang J."/>
        </authorList>
    </citation>
    <scope>NUCLEOTIDE SEQUENCE [LARGE SCALE GENOMIC DNA]</scope>
    <source>
        <strain evidence="3 4">SDU14</strain>
    </source>
</reference>
<dbReference type="InterPro" id="IPR050213">
    <property type="entry name" value="GST_superfamily"/>
</dbReference>
<dbReference type="Gene3D" id="3.40.30.10">
    <property type="entry name" value="Glutaredoxin"/>
    <property type="match status" value="1"/>
</dbReference>
<dbReference type="InterPro" id="IPR004046">
    <property type="entry name" value="GST_C"/>
</dbReference>
<dbReference type="InterPro" id="IPR004045">
    <property type="entry name" value="Glutathione_S-Trfase_N"/>
</dbReference>
<comment type="caution">
    <text evidence="3">The sequence shown here is derived from an EMBL/GenBank/DDBJ whole genome shotgun (WGS) entry which is preliminary data.</text>
</comment>
<dbReference type="InterPro" id="IPR036249">
    <property type="entry name" value="Thioredoxin-like_sf"/>
</dbReference>
<evidence type="ECO:0000313" key="3">
    <source>
        <dbReference type="EMBL" id="MDC3988646.1"/>
    </source>
</evidence>
<evidence type="ECO:0000259" key="2">
    <source>
        <dbReference type="PROSITE" id="PS50405"/>
    </source>
</evidence>
<keyword evidence="4" id="KW-1185">Reference proteome</keyword>
<protein>
    <submittedName>
        <fullName evidence="3">Glutathione S-transferase family protein</fullName>
    </submittedName>
</protein>
<dbReference type="PROSITE" id="PS50404">
    <property type="entry name" value="GST_NTER"/>
    <property type="match status" value="1"/>
</dbReference>
<accession>A0A9X3XI69</accession>
<dbReference type="SUPFAM" id="SSF52833">
    <property type="entry name" value="Thioredoxin-like"/>
    <property type="match status" value="1"/>
</dbReference>
<evidence type="ECO:0000259" key="1">
    <source>
        <dbReference type="PROSITE" id="PS50404"/>
    </source>
</evidence>